<gene>
    <name evidence="6" type="primary">106672371</name>
</gene>
<evidence type="ECO:0000256" key="2">
    <source>
        <dbReference type="ARBA" id="ARBA00047762"/>
    </source>
</evidence>
<evidence type="ECO:0000313" key="7">
    <source>
        <dbReference type="Proteomes" id="UP000494040"/>
    </source>
</evidence>
<dbReference type="GO" id="GO:0005634">
    <property type="term" value="C:nucleus"/>
    <property type="evidence" value="ECO:0007669"/>
    <property type="project" value="TreeGrafter"/>
</dbReference>
<dbReference type="GO" id="GO:0045905">
    <property type="term" value="P:positive regulation of translational termination"/>
    <property type="evidence" value="ECO:0007669"/>
    <property type="project" value="TreeGrafter"/>
</dbReference>
<dbReference type="OMA" id="TNIVGHK"/>
<dbReference type="InterPro" id="IPR003347">
    <property type="entry name" value="JmjC_dom"/>
</dbReference>
<name>A0A8I6TK76_CIMLE</name>
<organism evidence="6 7">
    <name type="scientific">Cimex lectularius</name>
    <name type="common">Bed bug</name>
    <name type="synonym">Acanthia lectularia</name>
    <dbReference type="NCBI Taxonomy" id="79782"/>
    <lineage>
        <taxon>Eukaryota</taxon>
        <taxon>Metazoa</taxon>
        <taxon>Ecdysozoa</taxon>
        <taxon>Arthropoda</taxon>
        <taxon>Hexapoda</taxon>
        <taxon>Insecta</taxon>
        <taxon>Pterygota</taxon>
        <taxon>Neoptera</taxon>
        <taxon>Paraneoptera</taxon>
        <taxon>Hemiptera</taxon>
        <taxon>Heteroptera</taxon>
        <taxon>Panheteroptera</taxon>
        <taxon>Cimicomorpha</taxon>
        <taxon>Cimicidae</taxon>
        <taxon>Cimex</taxon>
    </lineage>
</organism>
<dbReference type="KEGG" id="clec:106672371"/>
<evidence type="ECO:0000313" key="6">
    <source>
        <dbReference type="EnsemblMetazoa" id="XP_014259233.1"/>
    </source>
</evidence>
<feature type="compositionally biased region" description="Basic and acidic residues" evidence="4">
    <location>
        <begin position="1"/>
        <end position="11"/>
    </location>
</feature>
<evidence type="ECO:0000256" key="4">
    <source>
        <dbReference type="SAM" id="MobiDB-lite"/>
    </source>
</evidence>
<reference evidence="6" key="1">
    <citation type="submission" date="2022-01" db="UniProtKB">
        <authorList>
            <consortium name="EnsemblMetazoa"/>
        </authorList>
    </citation>
    <scope>IDENTIFICATION</scope>
</reference>
<dbReference type="SMART" id="SM00558">
    <property type="entry name" value="JmjC"/>
    <property type="match status" value="1"/>
</dbReference>
<feature type="domain" description="JmjC" evidence="5">
    <location>
        <begin position="136"/>
        <end position="294"/>
    </location>
</feature>
<evidence type="ECO:0000256" key="1">
    <source>
        <dbReference type="ARBA" id="ARBA00038068"/>
    </source>
</evidence>
<evidence type="ECO:0000256" key="3">
    <source>
        <dbReference type="ARBA" id="ARBA00082904"/>
    </source>
</evidence>
<proteinExistence type="inferred from homology"/>
<dbReference type="OrthoDB" id="203487at2759"/>
<dbReference type="InterPro" id="IPR050910">
    <property type="entry name" value="JMJD6_ArgDemeth/LysHydrox"/>
</dbReference>
<sequence length="407" mass="48134">MKILELRDSRPMDSSSESGSEDELGPINELNVKDVDYAEFYVNYLLNNRPCLIKSVSKDWPAQKKWVKHGKPDFEYIEQNYGTSEVPIVDCNRRYFNVHARTSMKLSEYLEYWVKYIEEDYPDELPCLYMKDWHFPHEFPLDVVYRVPYIFASDWINEYLINCKKDDDYRFVYFGPKGSWTPIHMDVFSSFSWSVNLCGKKKWVFFPPDQDMFLRDKFGKLPYNILEDFKDTMKYPHSSNLIPIVFIQEVGDAIFVPSGWYHQVWNLDDTISINHNWVNACNIYGMWTSLNEMFSKAQAEIADCRNMGDWDARAQLMLKLCFGMDHCDFADFLFYITEVRLQHVSKGSFLSVPGDWLMGGNQMIFDLSRIRQVFDEMCVIDIPCLEQHRPRLLEFINEIESVCDSIN</sequence>
<evidence type="ECO:0000259" key="5">
    <source>
        <dbReference type="PROSITE" id="PS51184"/>
    </source>
</evidence>
<accession>A0A8I6TK76</accession>
<dbReference type="InterPro" id="IPR041667">
    <property type="entry name" value="Cupin_8"/>
</dbReference>
<protein>
    <recommendedName>
        <fullName evidence="3">Jumonji domain-containing protein 4</fullName>
    </recommendedName>
</protein>
<dbReference type="GO" id="GO:0005737">
    <property type="term" value="C:cytoplasm"/>
    <property type="evidence" value="ECO:0007669"/>
    <property type="project" value="TreeGrafter"/>
</dbReference>
<dbReference type="SUPFAM" id="SSF51197">
    <property type="entry name" value="Clavaminate synthase-like"/>
    <property type="match status" value="1"/>
</dbReference>
<dbReference type="PROSITE" id="PS51184">
    <property type="entry name" value="JMJC"/>
    <property type="match status" value="1"/>
</dbReference>
<dbReference type="AlphaFoldDB" id="A0A8I6TK76"/>
<comment type="similarity">
    <text evidence="1">Belongs to the JMJD6 family.</text>
</comment>
<feature type="region of interest" description="Disordered" evidence="4">
    <location>
        <begin position="1"/>
        <end position="25"/>
    </location>
</feature>
<dbReference type="EnsemblMetazoa" id="XM_014403747.2">
    <property type="protein sequence ID" value="XP_014259233.1"/>
    <property type="gene ID" value="LOC106672371"/>
</dbReference>
<dbReference type="Gene3D" id="2.60.120.650">
    <property type="entry name" value="Cupin"/>
    <property type="match status" value="1"/>
</dbReference>
<dbReference type="PANTHER" id="PTHR12480">
    <property type="entry name" value="ARGININE DEMETHYLASE AND LYSYL-HYDROXYLASE JMJD"/>
    <property type="match status" value="1"/>
</dbReference>
<keyword evidence="7" id="KW-1185">Reference proteome</keyword>
<dbReference type="GO" id="GO:0043565">
    <property type="term" value="F:sequence-specific DNA binding"/>
    <property type="evidence" value="ECO:0007669"/>
    <property type="project" value="TreeGrafter"/>
</dbReference>
<dbReference type="Pfam" id="PF13621">
    <property type="entry name" value="Cupin_8"/>
    <property type="match status" value="1"/>
</dbReference>
<dbReference type="PANTHER" id="PTHR12480:SF6">
    <property type="entry name" value="2-OXOGLUTARATE AND IRON-DEPENDENT OXYGENASE JMJD4"/>
    <property type="match status" value="1"/>
</dbReference>
<dbReference type="GO" id="GO:0016706">
    <property type="term" value="F:2-oxoglutarate-dependent dioxygenase activity"/>
    <property type="evidence" value="ECO:0007669"/>
    <property type="project" value="TreeGrafter"/>
</dbReference>
<comment type="catalytic activity">
    <reaction evidence="2">
        <text>L-lysyl-[protein] + 2-oxoglutarate + O2 = 4-hydroxy-L-lysyl-[protein] + succinate + CO2</text>
        <dbReference type="Rhea" id="RHEA:57156"/>
        <dbReference type="Rhea" id="RHEA-COMP:9752"/>
        <dbReference type="Rhea" id="RHEA-COMP:15084"/>
        <dbReference type="ChEBI" id="CHEBI:15379"/>
        <dbReference type="ChEBI" id="CHEBI:16526"/>
        <dbReference type="ChEBI" id="CHEBI:16810"/>
        <dbReference type="ChEBI" id="CHEBI:29969"/>
        <dbReference type="ChEBI" id="CHEBI:30031"/>
        <dbReference type="ChEBI" id="CHEBI:141495"/>
    </reaction>
</comment>
<dbReference type="Proteomes" id="UP000494040">
    <property type="component" value="Unassembled WGS sequence"/>
</dbReference>